<dbReference type="InterPro" id="IPR016181">
    <property type="entry name" value="Acyl_CoA_acyltransferase"/>
</dbReference>
<dbReference type="Proteomes" id="UP000572528">
    <property type="component" value="Unassembled WGS sequence"/>
</dbReference>
<evidence type="ECO:0000313" key="5">
    <source>
        <dbReference type="Proteomes" id="UP000572528"/>
    </source>
</evidence>
<dbReference type="SUPFAM" id="SSF55729">
    <property type="entry name" value="Acyl-CoA N-acyltransferases (Nat)"/>
    <property type="match status" value="1"/>
</dbReference>
<proteinExistence type="predicted"/>
<name>A0A853ENH9_9ACTO</name>
<reference evidence="4 5" key="1">
    <citation type="submission" date="2020-07" db="EMBL/GenBank/DDBJ databases">
        <title>MOT database genomes.</title>
        <authorList>
            <person name="Joseph S."/>
            <person name="Aduse-Opoku J."/>
            <person name="Hashim A."/>
            <person name="Wade W."/>
            <person name="Curtis M."/>
        </authorList>
    </citation>
    <scope>NUCLEOTIDE SEQUENCE [LARGE SCALE GENOMIC DNA]</scope>
    <source>
        <strain evidence="4 5">WMus004</strain>
    </source>
</reference>
<keyword evidence="2" id="KW-0012">Acyltransferase</keyword>
<dbReference type="CDD" id="cd04301">
    <property type="entry name" value="NAT_SF"/>
    <property type="match status" value="1"/>
</dbReference>
<keyword evidence="1 4" id="KW-0808">Transferase</keyword>
<dbReference type="Pfam" id="PF00583">
    <property type="entry name" value="Acetyltransf_1"/>
    <property type="match status" value="1"/>
</dbReference>
<dbReference type="GO" id="GO:0016747">
    <property type="term" value="F:acyltransferase activity, transferring groups other than amino-acyl groups"/>
    <property type="evidence" value="ECO:0007669"/>
    <property type="project" value="InterPro"/>
</dbReference>
<gene>
    <name evidence="4" type="ORF">HZZ05_11035</name>
</gene>
<dbReference type="AlphaFoldDB" id="A0A853ENH9"/>
<evidence type="ECO:0000313" key="4">
    <source>
        <dbReference type="EMBL" id="NYS70030.1"/>
    </source>
</evidence>
<accession>A0A853ENH9</accession>
<evidence type="ECO:0000256" key="2">
    <source>
        <dbReference type="ARBA" id="ARBA00023315"/>
    </source>
</evidence>
<feature type="domain" description="N-acetyltransferase" evidence="3">
    <location>
        <begin position="2"/>
        <end position="169"/>
    </location>
</feature>
<dbReference type="EMBL" id="JACBXV010000193">
    <property type="protein sequence ID" value="NYS70030.1"/>
    <property type="molecule type" value="Genomic_DNA"/>
</dbReference>
<dbReference type="Gene3D" id="3.40.630.30">
    <property type="match status" value="1"/>
</dbReference>
<dbReference type="RefSeq" id="WP_179901280.1">
    <property type="nucleotide sequence ID" value="NZ_JACBXV010000193.1"/>
</dbReference>
<dbReference type="PROSITE" id="PS51186">
    <property type="entry name" value="GNAT"/>
    <property type="match status" value="1"/>
</dbReference>
<evidence type="ECO:0000256" key="1">
    <source>
        <dbReference type="ARBA" id="ARBA00022679"/>
    </source>
</evidence>
<organism evidence="4 5">
    <name type="scientific">Actinomyces bowdenii</name>
    <dbReference type="NCBI Taxonomy" id="131109"/>
    <lineage>
        <taxon>Bacteria</taxon>
        <taxon>Bacillati</taxon>
        <taxon>Actinomycetota</taxon>
        <taxon>Actinomycetes</taxon>
        <taxon>Actinomycetales</taxon>
        <taxon>Actinomycetaceae</taxon>
        <taxon>Actinomyces</taxon>
    </lineage>
</organism>
<protein>
    <submittedName>
        <fullName evidence="4">N-acetyltransferase family protein</fullName>
    </submittedName>
</protein>
<evidence type="ECO:0000259" key="3">
    <source>
        <dbReference type="PROSITE" id="PS51186"/>
    </source>
</evidence>
<comment type="caution">
    <text evidence="4">The sequence shown here is derived from an EMBL/GenBank/DDBJ whole genome shotgun (WGS) entry which is preliminary data.</text>
</comment>
<dbReference type="InterPro" id="IPR000182">
    <property type="entry name" value="GNAT_dom"/>
</dbReference>
<dbReference type="PANTHER" id="PTHR43072:SF23">
    <property type="entry name" value="UPF0039 PROTEIN C11D3.02C"/>
    <property type="match status" value="1"/>
</dbReference>
<sequence length="169" mass="17854">MITIRPARLTDAPGIRAIRNTAVRESLALWTGQEHSPDQARAWLAPMMERGTALVAIAEAGGQSSSGIVGFAVASPWRDYEGYARTVEDSIYLAPTAQGQGVGGRLLAALIDASRAAGDRTMIAAIEAGNTASIHLHERHGFTLVGTIPQAGEKLGRILDLTLMSRPLA</sequence>
<dbReference type="PANTHER" id="PTHR43072">
    <property type="entry name" value="N-ACETYLTRANSFERASE"/>
    <property type="match status" value="1"/>
</dbReference>